<evidence type="ECO:0000256" key="1">
    <source>
        <dbReference type="SAM" id="MobiDB-lite"/>
    </source>
</evidence>
<reference evidence="2 3" key="1">
    <citation type="submission" date="2024-11" db="EMBL/GenBank/DDBJ databases">
        <title>A near-complete genome assembly of Cinchona calisaya.</title>
        <authorList>
            <person name="Lian D.C."/>
            <person name="Zhao X.W."/>
            <person name="Wei L."/>
        </authorList>
    </citation>
    <scope>NUCLEOTIDE SEQUENCE [LARGE SCALE GENOMIC DNA]</scope>
    <source>
        <tissue evidence="2">Nenye</tissue>
    </source>
</reference>
<feature type="region of interest" description="Disordered" evidence="1">
    <location>
        <begin position="1"/>
        <end position="22"/>
    </location>
</feature>
<comment type="caution">
    <text evidence="2">The sequence shown here is derived from an EMBL/GenBank/DDBJ whole genome shotgun (WGS) entry which is preliminary data.</text>
</comment>
<gene>
    <name evidence="2" type="ORF">ACH5RR_027053</name>
</gene>
<dbReference type="EMBL" id="JBJUIK010000011">
    <property type="protein sequence ID" value="KAL3514336.1"/>
    <property type="molecule type" value="Genomic_DNA"/>
</dbReference>
<keyword evidence="3" id="KW-1185">Reference proteome</keyword>
<proteinExistence type="predicted"/>
<name>A0ABD2Z4B7_9GENT</name>
<dbReference type="Proteomes" id="UP001630127">
    <property type="component" value="Unassembled WGS sequence"/>
</dbReference>
<dbReference type="AlphaFoldDB" id="A0ABD2Z4B7"/>
<sequence>MTIRANWNRDPTKSETLNTPGRPALQTVVGGSSFCPLGSPLNFLFLLFGLYIVRNSDERKIGRFQRRPTTGTSTTLKLQIQLSFSCVYQTVVPSSSFLQVCF</sequence>
<accession>A0ABD2Z4B7</accession>
<evidence type="ECO:0000313" key="3">
    <source>
        <dbReference type="Proteomes" id="UP001630127"/>
    </source>
</evidence>
<organism evidence="2 3">
    <name type="scientific">Cinchona calisaya</name>
    <dbReference type="NCBI Taxonomy" id="153742"/>
    <lineage>
        <taxon>Eukaryota</taxon>
        <taxon>Viridiplantae</taxon>
        <taxon>Streptophyta</taxon>
        <taxon>Embryophyta</taxon>
        <taxon>Tracheophyta</taxon>
        <taxon>Spermatophyta</taxon>
        <taxon>Magnoliopsida</taxon>
        <taxon>eudicotyledons</taxon>
        <taxon>Gunneridae</taxon>
        <taxon>Pentapetalae</taxon>
        <taxon>asterids</taxon>
        <taxon>lamiids</taxon>
        <taxon>Gentianales</taxon>
        <taxon>Rubiaceae</taxon>
        <taxon>Cinchonoideae</taxon>
        <taxon>Cinchoneae</taxon>
        <taxon>Cinchona</taxon>
    </lineage>
</organism>
<protein>
    <submittedName>
        <fullName evidence="2">Uncharacterized protein</fullName>
    </submittedName>
</protein>
<evidence type="ECO:0000313" key="2">
    <source>
        <dbReference type="EMBL" id="KAL3514336.1"/>
    </source>
</evidence>